<dbReference type="AlphaFoldDB" id="G0UBA7"/>
<feature type="domain" description="Anaphase-promoting complex subunit 4-like WD40" evidence="5">
    <location>
        <begin position="104"/>
        <end position="182"/>
    </location>
</feature>
<dbReference type="GO" id="GO:0034399">
    <property type="term" value="C:nuclear periphery"/>
    <property type="evidence" value="ECO:0007669"/>
    <property type="project" value="TreeGrafter"/>
</dbReference>
<organism evidence="6">
    <name type="scientific">Trypanosoma vivax (strain Y486)</name>
    <dbReference type="NCBI Taxonomy" id="1055687"/>
    <lineage>
        <taxon>Eukaryota</taxon>
        <taxon>Discoba</taxon>
        <taxon>Euglenozoa</taxon>
        <taxon>Kinetoplastea</taxon>
        <taxon>Metakinetoplastina</taxon>
        <taxon>Trypanosomatida</taxon>
        <taxon>Trypanosomatidae</taxon>
        <taxon>Trypanosoma</taxon>
        <taxon>Duttonella</taxon>
    </lineage>
</organism>
<keyword evidence="1" id="KW-0132">Cell division</keyword>
<dbReference type="Gene3D" id="2.130.10.10">
    <property type="entry name" value="YVTN repeat-like/Quinoprotein amine dehydrogenase"/>
    <property type="match status" value="1"/>
</dbReference>
<evidence type="ECO:0000256" key="1">
    <source>
        <dbReference type="ARBA" id="ARBA00022618"/>
    </source>
</evidence>
<dbReference type="Pfam" id="PF12894">
    <property type="entry name" value="ANAPC4_WD40"/>
    <property type="match status" value="1"/>
</dbReference>
<dbReference type="InterPro" id="IPR015943">
    <property type="entry name" value="WD40/YVTN_repeat-like_dom_sf"/>
</dbReference>
<dbReference type="VEuPathDB" id="TriTrypDB:TvY486_1105780"/>
<keyword evidence="4" id="KW-0131">Cell cycle</keyword>
<dbReference type="SUPFAM" id="SSF50978">
    <property type="entry name" value="WD40 repeat-like"/>
    <property type="match status" value="1"/>
</dbReference>
<dbReference type="EMBL" id="HE573027">
    <property type="protein sequence ID" value="CCC53094.1"/>
    <property type="molecule type" value="Genomic_DNA"/>
</dbReference>
<dbReference type="InterPro" id="IPR024789">
    <property type="entry name" value="APC4"/>
</dbReference>
<gene>
    <name evidence="6" type="ORF">TVY486_1105780</name>
</gene>
<keyword evidence="3" id="KW-0833">Ubl conjugation pathway</keyword>
<accession>G0UBA7</accession>
<dbReference type="InterPro" id="IPR036322">
    <property type="entry name" value="WD40_repeat_dom_sf"/>
</dbReference>
<dbReference type="PANTHER" id="PTHR13260:SF0">
    <property type="entry name" value="ANAPHASE-PROMOTING COMPLEX SUBUNIT 4"/>
    <property type="match status" value="1"/>
</dbReference>
<keyword evidence="2" id="KW-0498">Mitosis</keyword>
<dbReference type="GO" id="GO:0005680">
    <property type="term" value="C:anaphase-promoting complex"/>
    <property type="evidence" value="ECO:0007669"/>
    <property type="project" value="InterPro"/>
</dbReference>
<evidence type="ECO:0000313" key="6">
    <source>
        <dbReference type="EMBL" id="CCC53094.1"/>
    </source>
</evidence>
<evidence type="ECO:0000256" key="2">
    <source>
        <dbReference type="ARBA" id="ARBA00022776"/>
    </source>
</evidence>
<dbReference type="InterPro" id="IPR024977">
    <property type="entry name" value="Apc4-like_WD40_dom"/>
</dbReference>
<dbReference type="GO" id="GO:0051301">
    <property type="term" value="P:cell division"/>
    <property type="evidence" value="ECO:0007669"/>
    <property type="project" value="UniProtKB-KW"/>
</dbReference>
<dbReference type="PANTHER" id="PTHR13260">
    <property type="entry name" value="ANAPHASE PROMOTING COMPLEX SUBUNIT 4 APC4"/>
    <property type="match status" value="1"/>
</dbReference>
<evidence type="ECO:0000256" key="4">
    <source>
        <dbReference type="ARBA" id="ARBA00023306"/>
    </source>
</evidence>
<evidence type="ECO:0000259" key="5">
    <source>
        <dbReference type="Pfam" id="PF12894"/>
    </source>
</evidence>
<sequence>MEGAFWLPNPCTGAALSLQFSSPSTYRLFNVLLRILIYFVVFHLRACLVVAHYSWAGRQCKARDCLGQLRTRSSLLLVYRFTTDRMEVAHTRAASEPILLATTCHNMDLFAIVTRSIVTVYRSTTLTVVTTLPLSMESHEKTVSACWSPSGRLLAIGLQRGEVFLLDVESGDLVRHFAPHEDAAYRHGANEECDTKKTLPERKLDFAAVDKEEEAAEDNVDPLRRPPKLPISVAGAIVACTWPSVATRMTMAIDHKERCLPLRSTVSSSILDELEREDETSVLLLLDERGGLSCLTGGIQEVAFVHLNLPISLALDTVHVESFFVSTLLPQHSSPTDQRSACSAWTSTHLDRASASASDDNEICGRAGSSAHIVYITVRGMALDCPSEVMRVDVSGVIAGVTVREVVAVCSIAEYCRMGNECFAQSLKRWTGLVHVVHKDLLLPGSALLLRDALIEEVACPSHRELLDYFAMLDLTALVKDAEELSKQFVQLVLQISNVVYRCFDIALHVSQTQCSDRRRQCLLLDVISRLRQRCSNFMRQMRLEVDREKELLQWVTQRASLLTGTALPMTEVFALNEPLRATWHPLLLRTLHRIGRGESATLSLMDFGDAQMDGELAQIVRKCLLGRCEATGCRVRLQIEDILPLELQQCEMLLASPPLAAEGEGRIVIDAAQLRVVAAIEGQSFMTHYAIECREDEGYVFVQQREWAALDMTPIQISESNATLLWSTVADDEGRCVLLFERKDQCTPSQTLPSQDGLYGGGTDTTLVVVLVNESGDIEQQAYGEATEQKYATLEIKGISSAHLRASVSRARSFGVLYALERFIVFNFYGV</sequence>
<reference evidence="6" key="1">
    <citation type="journal article" date="2012" name="Proc. Natl. Acad. Sci. U.S.A.">
        <title>Antigenic diversity is generated by distinct evolutionary mechanisms in African trypanosome species.</title>
        <authorList>
            <person name="Jackson A.P."/>
            <person name="Berry A."/>
            <person name="Aslett M."/>
            <person name="Allison H.C."/>
            <person name="Burton P."/>
            <person name="Vavrova-Anderson J."/>
            <person name="Brown R."/>
            <person name="Browne H."/>
            <person name="Corton N."/>
            <person name="Hauser H."/>
            <person name="Gamble J."/>
            <person name="Gilderthorp R."/>
            <person name="Marcello L."/>
            <person name="McQuillan J."/>
            <person name="Otto T.D."/>
            <person name="Quail M.A."/>
            <person name="Sanders M.J."/>
            <person name="van Tonder A."/>
            <person name="Ginger M.L."/>
            <person name="Field M.C."/>
            <person name="Barry J.D."/>
            <person name="Hertz-Fowler C."/>
            <person name="Berriman M."/>
        </authorList>
    </citation>
    <scope>NUCLEOTIDE SEQUENCE</scope>
    <source>
        <strain evidence="6">Y486</strain>
    </source>
</reference>
<dbReference type="GO" id="GO:0070979">
    <property type="term" value="P:protein K11-linked ubiquitination"/>
    <property type="evidence" value="ECO:0007669"/>
    <property type="project" value="TreeGrafter"/>
</dbReference>
<protein>
    <recommendedName>
        <fullName evidence="5">Anaphase-promoting complex subunit 4-like WD40 domain-containing protein</fullName>
    </recommendedName>
</protein>
<name>G0UBA7_TRYVY</name>
<dbReference type="GO" id="GO:0031145">
    <property type="term" value="P:anaphase-promoting complex-dependent catabolic process"/>
    <property type="evidence" value="ECO:0007669"/>
    <property type="project" value="InterPro"/>
</dbReference>
<evidence type="ECO:0000256" key="3">
    <source>
        <dbReference type="ARBA" id="ARBA00022786"/>
    </source>
</evidence>
<proteinExistence type="predicted"/>